<dbReference type="PANTHER" id="PTHR13302:SF8">
    <property type="entry name" value="CONSERVED OLIGOMERIC GOLGI COMPLEX SUBUNIT 3"/>
    <property type="match status" value="1"/>
</dbReference>
<protein>
    <recommendedName>
        <fullName evidence="3">Conserved oligomeric Golgi complex subunit 3</fullName>
    </recommendedName>
    <alternativeName>
        <fullName evidence="8">Component of oligomeric Golgi complex 3</fullName>
    </alternativeName>
</protein>
<proteinExistence type="evidence at transcript level"/>
<dbReference type="GO" id="GO:0006886">
    <property type="term" value="P:intracellular protein transport"/>
    <property type="evidence" value="ECO:0007669"/>
    <property type="project" value="InterPro"/>
</dbReference>
<feature type="compositionally biased region" description="Polar residues" evidence="9">
    <location>
        <begin position="845"/>
        <end position="887"/>
    </location>
</feature>
<dbReference type="GO" id="GO:0007030">
    <property type="term" value="P:Golgi organization"/>
    <property type="evidence" value="ECO:0007669"/>
    <property type="project" value="TreeGrafter"/>
</dbReference>
<feature type="compositionally biased region" description="Low complexity" evidence="9">
    <location>
        <begin position="473"/>
        <end position="495"/>
    </location>
</feature>
<evidence type="ECO:0000256" key="1">
    <source>
        <dbReference type="ARBA" id="ARBA00004395"/>
    </source>
</evidence>
<feature type="region of interest" description="Disordered" evidence="9">
    <location>
        <begin position="472"/>
        <end position="514"/>
    </location>
</feature>
<evidence type="ECO:0000256" key="3">
    <source>
        <dbReference type="ARBA" id="ARBA00020976"/>
    </source>
</evidence>
<dbReference type="AlphaFoldDB" id="A0A069DXD6"/>
<accession>A0A069DXD6</accession>
<comment type="subcellular location">
    <subcellularLocation>
        <location evidence="1">Golgi apparatus membrane</location>
        <topology evidence="1">Peripheral membrane protein</topology>
    </subcellularLocation>
</comment>
<evidence type="ECO:0000256" key="2">
    <source>
        <dbReference type="ARBA" id="ARBA00009936"/>
    </source>
</evidence>
<name>A0A069DXD6_9HEMI</name>
<reference evidence="12" key="1">
    <citation type="journal article" date="2015" name="J. Med. Entomol.">
        <title>A Deep Insight Into the Sialotranscriptome of the Chagas Disease Vector, Panstrongylus megistus (Hemiptera: Heteroptera).</title>
        <authorList>
            <person name="Ribeiro J.M."/>
            <person name="Schwarz A."/>
            <person name="Francischetti I.M."/>
        </authorList>
    </citation>
    <scope>NUCLEOTIDE SEQUENCE</scope>
    <source>
        <tissue evidence="12">Salivary glands</tissue>
    </source>
</reference>
<evidence type="ECO:0000256" key="9">
    <source>
        <dbReference type="SAM" id="MobiDB-lite"/>
    </source>
</evidence>
<feature type="domain" description="Conserved oligomeric Golgi complex subunit 3 C-terminal" evidence="11">
    <location>
        <begin position="254"/>
        <end position="606"/>
    </location>
</feature>
<evidence type="ECO:0000313" key="12">
    <source>
        <dbReference type="EMBL" id="JAC88481.1"/>
    </source>
</evidence>
<feature type="region of interest" description="Disordered" evidence="9">
    <location>
        <begin position="788"/>
        <end position="887"/>
    </location>
</feature>
<evidence type="ECO:0000256" key="5">
    <source>
        <dbReference type="ARBA" id="ARBA00022927"/>
    </source>
</evidence>
<evidence type="ECO:0000256" key="7">
    <source>
        <dbReference type="ARBA" id="ARBA00023136"/>
    </source>
</evidence>
<dbReference type="Pfam" id="PF04136">
    <property type="entry name" value="COG3_N"/>
    <property type="match status" value="1"/>
</dbReference>
<evidence type="ECO:0000259" key="11">
    <source>
        <dbReference type="Pfam" id="PF20671"/>
    </source>
</evidence>
<evidence type="ECO:0000256" key="4">
    <source>
        <dbReference type="ARBA" id="ARBA00022448"/>
    </source>
</evidence>
<dbReference type="InterPro" id="IPR048685">
    <property type="entry name" value="COG3_C"/>
</dbReference>
<dbReference type="GO" id="GO:0000139">
    <property type="term" value="C:Golgi membrane"/>
    <property type="evidence" value="ECO:0007669"/>
    <property type="project" value="UniProtKB-SubCell"/>
</dbReference>
<dbReference type="GO" id="GO:0006891">
    <property type="term" value="P:intra-Golgi vesicle-mediated transport"/>
    <property type="evidence" value="ECO:0007669"/>
    <property type="project" value="TreeGrafter"/>
</dbReference>
<dbReference type="InterPro" id="IPR048320">
    <property type="entry name" value="COG3_N"/>
</dbReference>
<dbReference type="InterPro" id="IPR007265">
    <property type="entry name" value="COG_su3"/>
</dbReference>
<keyword evidence="7" id="KW-0472">Membrane</keyword>
<feature type="domain" description="Conserved oligomeric Golgi complex subunit 3 N-terminal" evidence="10">
    <location>
        <begin position="100"/>
        <end position="241"/>
    </location>
</feature>
<keyword evidence="5" id="KW-0653">Protein transport</keyword>
<dbReference type="EMBL" id="GBGD01000408">
    <property type="protein sequence ID" value="JAC88481.1"/>
    <property type="molecule type" value="mRNA"/>
</dbReference>
<dbReference type="GO" id="GO:0005801">
    <property type="term" value="C:cis-Golgi network"/>
    <property type="evidence" value="ECO:0007669"/>
    <property type="project" value="InterPro"/>
</dbReference>
<dbReference type="Pfam" id="PF20671">
    <property type="entry name" value="COG3_C"/>
    <property type="match status" value="1"/>
</dbReference>
<sequence length="887" mass="99922">MSDVSSKEVSNNNLIFNWERPVEPLAPLTNSQRNIVLDLCQEIKEIGPFYKLPIVKSDDECTSECIQEIPAKINNSREFLQWYAEKESEWLDREDDHYRKYLKHLANQKEECGGLLAQVEKCLNHLKDLGQEYQKVSNKTNSLHQVSEELLADQMKLISVRDEIKERLNHFKSLDRFTQSLDSSVFNIHSSNLESVFDQLNEHINYHRSHSSFKESYSYLSRYEQCLRRLLSLMRSYIASGLTLASAHASANSASHYAKFQVARYNLQPLIAILEARVSVSSLYESTLTECQETYVNVRQSLIGPSVTKTMESLVPTSASGSTTALDHCSLMRSACAFLVHLSLDEHRLYKQFFSTQNEIFNKYLETLCTSLYDTTRPLVIHMKHLESLAELCSILKLEMIQEQVNNNREALGAFGIVAEQLLEDVQERLVFRAHMYLRSDVAEYKPSPGDLAYPEKLHMMQSIAQSLHEQEISSLTRSDSRSSLTSIGSSQTSQEVFKITSPPPPPTSSPADLHGMWYPPVRRTLLCLSRLYRCVERPTFQGISQEALTLCMESVKHASTLISNSKSPLDGEMFQIKHLLILREQIAPFQVDFTVKEMALDFSKMKNAAFQLLNKRTRLFSLSSSNALLEFLLEGSLEVREQWLDSRKDVDRGLKASCEAFILHATHHLLPNFLPTLEKSEEWKPKETLKEQPWAKPEVLSSLVQSAINSIKSRLPGLQATMQLYLANRDTEFILYRPIKNNVVGCFTRLSQLLSSGGYTVDEQTLVGCPSPEQAYILVSSASLLQPSSRKTSTEVPPPASSAQATSRKTSTEVSQPATSIQASNLKTSAEVVEISPPAPQPPTSVQLSDLKTSSEISPSAHPLTTSDQPSNLKTSTEVFQPTSST</sequence>
<dbReference type="GO" id="GO:0017119">
    <property type="term" value="C:Golgi transport complex"/>
    <property type="evidence" value="ECO:0007669"/>
    <property type="project" value="TreeGrafter"/>
</dbReference>
<feature type="compositionally biased region" description="Polar residues" evidence="9">
    <location>
        <begin position="788"/>
        <end position="829"/>
    </location>
</feature>
<evidence type="ECO:0000256" key="6">
    <source>
        <dbReference type="ARBA" id="ARBA00023034"/>
    </source>
</evidence>
<comment type="similarity">
    <text evidence="2">Belongs to the COG3 family.</text>
</comment>
<evidence type="ECO:0000256" key="8">
    <source>
        <dbReference type="ARBA" id="ARBA00031339"/>
    </source>
</evidence>
<evidence type="ECO:0000259" key="10">
    <source>
        <dbReference type="Pfam" id="PF04136"/>
    </source>
</evidence>
<dbReference type="PANTHER" id="PTHR13302">
    <property type="entry name" value="CONSERVED OLIGOMERIC GOLGI COMPLEX COMPONENT 3"/>
    <property type="match status" value="1"/>
</dbReference>
<organism evidence="12">
    <name type="scientific">Panstrongylus megistus</name>
    <dbReference type="NCBI Taxonomy" id="65343"/>
    <lineage>
        <taxon>Eukaryota</taxon>
        <taxon>Metazoa</taxon>
        <taxon>Ecdysozoa</taxon>
        <taxon>Arthropoda</taxon>
        <taxon>Hexapoda</taxon>
        <taxon>Insecta</taxon>
        <taxon>Pterygota</taxon>
        <taxon>Neoptera</taxon>
        <taxon>Paraneoptera</taxon>
        <taxon>Hemiptera</taxon>
        <taxon>Heteroptera</taxon>
        <taxon>Panheteroptera</taxon>
        <taxon>Cimicomorpha</taxon>
        <taxon>Reduviidae</taxon>
        <taxon>Triatominae</taxon>
        <taxon>Panstrongylus</taxon>
    </lineage>
</organism>
<keyword evidence="6" id="KW-0333">Golgi apparatus</keyword>
<keyword evidence="4" id="KW-0813">Transport</keyword>